<dbReference type="Pfam" id="PF24709">
    <property type="entry name" value="DUF7670"/>
    <property type="match status" value="1"/>
</dbReference>
<evidence type="ECO:0000313" key="3">
    <source>
        <dbReference type="EMBL" id="NSL52776.1"/>
    </source>
</evidence>
<feature type="transmembrane region" description="Helical" evidence="1">
    <location>
        <begin position="43"/>
        <end position="65"/>
    </location>
</feature>
<dbReference type="Proteomes" id="UP000625804">
    <property type="component" value="Unassembled WGS sequence"/>
</dbReference>
<evidence type="ECO:0000259" key="2">
    <source>
        <dbReference type="Pfam" id="PF24709"/>
    </source>
</evidence>
<comment type="caution">
    <text evidence="3">The sequence shown here is derived from an EMBL/GenBank/DDBJ whole genome shotgun (WGS) entry which is preliminary data.</text>
</comment>
<feature type="domain" description="DUF7670" evidence="2">
    <location>
        <begin position="23"/>
        <end position="126"/>
    </location>
</feature>
<keyword evidence="1" id="KW-0812">Transmembrane</keyword>
<reference evidence="3" key="1">
    <citation type="submission" date="2020-06" db="EMBL/GenBank/DDBJ databases">
        <title>A novel thermopfilic bacterium from Erzurum, Turkey.</title>
        <authorList>
            <person name="Adiguzel A."/>
            <person name="Ay H."/>
            <person name="Baltaci M.O."/>
        </authorList>
    </citation>
    <scope>NUCLEOTIDE SEQUENCE</scope>
    <source>
        <strain evidence="3">P2</strain>
    </source>
</reference>
<proteinExistence type="predicted"/>
<feature type="transmembrane region" description="Helical" evidence="1">
    <location>
        <begin position="72"/>
        <end position="91"/>
    </location>
</feature>
<dbReference type="InterPro" id="IPR056087">
    <property type="entry name" value="DUF7670"/>
</dbReference>
<keyword evidence="4" id="KW-1185">Reference proteome</keyword>
<dbReference type="RefSeq" id="WP_173731976.1">
    <property type="nucleotide sequence ID" value="NZ_JABTTE010000021.1"/>
</dbReference>
<name>A0A8J8K971_9BACI</name>
<feature type="transmembrane region" description="Helical" evidence="1">
    <location>
        <begin position="97"/>
        <end position="120"/>
    </location>
</feature>
<gene>
    <name evidence="3" type="ORF">HR057_13550</name>
</gene>
<evidence type="ECO:0000256" key="1">
    <source>
        <dbReference type="SAM" id="Phobius"/>
    </source>
</evidence>
<dbReference type="AlphaFoldDB" id="A0A8J8K971"/>
<dbReference type="EMBL" id="JABTTE010000021">
    <property type="protein sequence ID" value="NSL52776.1"/>
    <property type="molecule type" value="Genomic_DNA"/>
</dbReference>
<accession>A0A8J8K971</accession>
<evidence type="ECO:0000313" key="4">
    <source>
        <dbReference type="Proteomes" id="UP000625804"/>
    </source>
</evidence>
<sequence>MRGADQNGKNTVLDTESYIDFVHFFLALFSLDVFEPGMSAGKIMLGLLMHNIPSIIMAVLLVIAWKKEIVGAVGYFEAGLLYNGIVIFNIVNSGLQWYLAISWSLIIAGPLFIIGILFLINWKKKK</sequence>
<organism evidence="3 4">
    <name type="scientific">Calidifontibacillus erzurumensis</name>
    <dbReference type="NCBI Taxonomy" id="2741433"/>
    <lineage>
        <taxon>Bacteria</taxon>
        <taxon>Bacillati</taxon>
        <taxon>Bacillota</taxon>
        <taxon>Bacilli</taxon>
        <taxon>Bacillales</taxon>
        <taxon>Bacillaceae</taxon>
        <taxon>Calidifontibacillus/Schinkia group</taxon>
        <taxon>Calidifontibacillus</taxon>
    </lineage>
</organism>
<keyword evidence="1" id="KW-1133">Transmembrane helix</keyword>
<keyword evidence="1" id="KW-0472">Membrane</keyword>
<protein>
    <recommendedName>
        <fullName evidence="2">DUF7670 domain-containing protein</fullName>
    </recommendedName>
</protein>